<keyword evidence="1" id="KW-0436">Ligase</keyword>
<proteinExistence type="predicted"/>
<name>A0A914XXN7_9BILA</name>
<keyword evidence="5" id="KW-1185">Reference proteome</keyword>
<accession>A0A914XXN7</accession>
<dbReference type="Pfam" id="PF00152">
    <property type="entry name" value="tRNA-synt_2"/>
    <property type="match status" value="1"/>
</dbReference>
<evidence type="ECO:0000313" key="6">
    <source>
        <dbReference type="WBParaSite" id="PSU_v2.g12711.t1"/>
    </source>
</evidence>
<dbReference type="InterPro" id="IPR004364">
    <property type="entry name" value="Aa-tRNA-synt_II"/>
</dbReference>
<keyword evidence="2" id="KW-0547">Nucleotide-binding</keyword>
<keyword evidence="3" id="KW-0067">ATP-binding</keyword>
<organism evidence="5 6">
    <name type="scientific">Panagrolaimus superbus</name>
    <dbReference type="NCBI Taxonomy" id="310955"/>
    <lineage>
        <taxon>Eukaryota</taxon>
        <taxon>Metazoa</taxon>
        <taxon>Ecdysozoa</taxon>
        <taxon>Nematoda</taxon>
        <taxon>Chromadorea</taxon>
        <taxon>Rhabditida</taxon>
        <taxon>Tylenchina</taxon>
        <taxon>Panagrolaimomorpha</taxon>
        <taxon>Panagrolaimoidea</taxon>
        <taxon>Panagrolaimidae</taxon>
        <taxon>Panagrolaimus</taxon>
    </lineage>
</organism>
<evidence type="ECO:0000259" key="4">
    <source>
        <dbReference type="Pfam" id="PF00152"/>
    </source>
</evidence>
<evidence type="ECO:0000256" key="3">
    <source>
        <dbReference type="ARBA" id="ARBA00022840"/>
    </source>
</evidence>
<dbReference type="AlphaFoldDB" id="A0A914XXN7"/>
<evidence type="ECO:0000256" key="2">
    <source>
        <dbReference type="ARBA" id="ARBA00022741"/>
    </source>
</evidence>
<reference evidence="6" key="1">
    <citation type="submission" date="2022-11" db="UniProtKB">
        <authorList>
            <consortium name="WormBaseParasite"/>
        </authorList>
    </citation>
    <scope>IDENTIFICATION</scope>
</reference>
<evidence type="ECO:0000313" key="5">
    <source>
        <dbReference type="Proteomes" id="UP000887577"/>
    </source>
</evidence>
<dbReference type="Proteomes" id="UP000887577">
    <property type="component" value="Unplaced"/>
</dbReference>
<dbReference type="Gene3D" id="3.30.930.10">
    <property type="entry name" value="Bira Bifunctional Protein, Domain 2"/>
    <property type="match status" value="1"/>
</dbReference>
<protein>
    <submittedName>
        <fullName evidence="6">Aminoacyl-tRNA synthetase class II (D/K/N) domain-containing protein</fullName>
    </submittedName>
</protein>
<dbReference type="SUPFAM" id="SSF55681">
    <property type="entry name" value="Class II aaRS and biotin synthetases"/>
    <property type="match status" value="1"/>
</dbReference>
<dbReference type="GO" id="GO:0005524">
    <property type="term" value="F:ATP binding"/>
    <property type="evidence" value="ECO:0007669"/>
    <property type="project" value="InterPro"/>
</dbReference>
<evidence type="ECO:0000256" key="1">
    <source>
        <dbReference type="ARBA" id="ARBA00022598"/>
    </source>
</evidence>
<dbReference type="GO" id="GO:0006418">
    <property type="term" value="P:tRNA aminoacylation for protein translation"/>
    <property type="evidence" value="ECO:0007669"/>
    <property type="project" value="InterPro"/>
</dbReference>
<dbReference type="InterPro" id="IPR045864">
    <property type="entry name" value="aa-tRNA-synth_II/BPL/LPL"/>
</dbReference>
<dbReference type="GO" id="GO:0004812">
    <property type="term" value="F:aminoacyl-tRNA ligase activity"/>
    <property type="evidence" value="ECO:0007669"/>
    <property type="project" value="InterPro"/>
</dbReference>
<sequence>MKATDLLIGLLDETLGRGERHESVEEVCEALAHHEGDQSEYQRYIDKRKVKPLKTSGWEMETERYICWIFQHYDIRDIAILPRLNGLKYLP</sequence>
<feature type="domain" description="Aminoacyl-tRNA synthetase class II (D/K/N)" evidence="4">
    <location>
        <begin position="2"/>
        <end position="84"/>
    </location>
</feature>
<dbReference type="WBParaSite" id="PSU_v2.g12711.t1">
    <property type="protein sequence ID" value="PSU_v2.g12711.t1"/>
    <property type="gene ID" value="PSU_v2.g12711"/>
</dbReference>